<dbReference type="Proteomes" id="UP000077202">
    <property type="component" value="Unassembled WGS sequence"/>
</dbReference>
<reference evidence="1" key="1">
    <citation type="submission" date="2016-03" db="EMBL/GenBank/DDBJ databases">
        <title>Mechanisms controlling the formation of the plant cell surface in tip-growing cells are functionally conserved among land plants.</title>
        <authorList>
            <person name="Honkanen S."/>
            <person name="Jones V.A."/>
            <person name="Morieri G."/>
            <person name="Champion C."/>
            <person name="Hetherington A.J."/>
            <person name="Kelly S."/>
            <person name="Saint-Marcoux D."/>
            <person name="Proust H."/>
            <person name="Prescott H."/>
            <person name="Dolan L."/>
        </authorList>
    </citation>
    <scope>NUCLEOTIDE SEQUENCE [LARGE SCALE GENOMIC DNA]</scope>
    <source>
        <tissue evidence="1">Whole gametophyte</tissue>
    </source>
</reference>
<accession>A0A176WP01</accession>
<name>A0A176WP01_MARPO</name>
<evidence type="ECO:0000313" key="1">
    <source>
        <dbReference type="EMBL" id="OAE34323.1"/>
    </source>
</evidence>
<evidence type="ECO:0000313" key="2">
    <source>
        <dbReference type="Proteomes" id="UP000077202"/>
    </source>
</evidence>
<dbReference type="AlphaFoldDB" id="A0A176WP01"/>
<comment type="caution">
    <text evidence="1">The sequence shown here is derived from an EMBL/GenBank/DDBJ whole genome shotgun (WGS) entry which is preliminary data.</text>
</comment>
<gene>
    <name evidence="1" type="ORF">AXG93_1054s1070</name>
</gene>
<protein>
    <submittedName>
        <fullName evidence="1">Uncharacterized protein</fullName>
    </submittedName>
</protein>
<proteinExistence type="predicted"/>
<dbReference type="EMBL" id="LVLJ01000416">
    <property type="protein sequence ID" value="OAE34323.1"/>
    <property type="molecule type" value="Genomic_DNA"/>
</dbReference>
<organism evidence="1 2">
    <name type="scientific">Marchantia polymorpha subsp. ruderalis</name>
    <dbReference type="NCBI Taxonomy" id="1480154"/>
    <lineage>
        <taxon>Eukaryota</taxon>
        <taxon>Viridiplantae</taxon>
        <taxon>Streptophyta</taxon>
        <taxon>Embryophyta</taxon>
        <taxon>Marchantiophyta</taxon>
        <taxon>Marchantiopsida</taxon>
        <taxon>Marchantiidae</taxon>
        <taxon>Marchantiales</taxon>
        <taxon>Marchantiaceae</taxon>
        <taxon>Marchantia</taxon>
    </lineage>
</organism>
<keyword evidence="2" id="KW-1185">Reference proteome</keyword>
<sequence>MVEFQGKGREQQVPGGGEALIALTRSRSAGRKGPRTGVICAQRKRANANRTHGVSCIPDILQVICAGAASFPDVVPFLLLLDAVDRISIVTPLM</sequence>